<protein>
    <recommendedName>
        <fullName evidence="3">CCHC-type domain-containing protein</fullName>
    </recommendedName>
</protein>
<dbReference type="EMBL" id="JASCZI010090640">
    <property type="protein sequence ID" value="MED6143724.1"/>
    <property type="molecule type" value="Genomic_DNA"/>
</dbReference>
<organism evidence="1 2">
    <name type="scientific">Stylosanthes scabra</name>
    <dbReference type="NCBI Taxonomy" id="79078"/>
    <lineage>
        <taxon>Eukaryota</taxon>
        <taxon>Viridiplantae</taxon>
        <taxon>Streptophyta</taxon>
        <taxon>Embryophyta</taxon>
        <taxon>Tracheophyta</taxon>
        <taxon>Spermatophyta</taxon>
        <taxon>Magnoliopsida</taxon>
        <taxon>eudicotyledons</taxon>
        <taxon>Gunneridae</taxon>
        <taxon>Pentapetalae</taxon>
        <taxon>rosids</taxon>
        <taxon>fabids</taxon>
        <taxon>Fabales</taxon>
        <taxon>Fabaceae</taxon>
        <taxon>Papilionoideae</taxon>
        <taxon>50 kb inversion clade</taxon>
        <taxon>dalbergioids sensu lato</taxon>
        <taxon>Dalbergieae</taxon>
        <taxon>Pterocarpus clade</taxon>
        <taxon>Stylosanthes</taxon>
    </lineage>
</organism>
<gene>
    <name evidence="1" type="ORF">PIB30_008671</name>
</gene>
<evidence type="ECO:0008006" key="3">
    <source>
        <dbReference type="Google" id="ProtNLM"/>
    </source>
</evidence>
<name>A0ABU6T4U6_9FABA</name>
<proteinExistence type="predicted"/>
<accession>A0ABU6T4U6</accession>
<dbReference type="Proteomes" id="UP001341840">
    <property type="component" value="Unassembled WGS sequence"/>
</dbReference>
<sequence>MKRNYNPIRCMWCGEVGHNQRTCNVKKKEEATEKARLMQLQLAGVNVDEAAPAENDEPFPPPHDNVLSQMDVFPATQDSQSTFDVIKDKVKLRLLKLQVKKGKATRAVSPPPTAATTLPLSIETINGASSATTKKIASLSKFMPTPGFKRPRMKDDCR</sequence>
<reference evidence="1 2" key="1">
    <citation type="journal article" date="2023" name="Plants (Basel)">
        <title>Bridging the Gap: Combining Genomics and Transcriptomics Approaches to Understand Stylosanthes scabra, an Orphan Legume from the Brazilian Caatinga.</title>
        <authorList>
            <person name="Ferreira-Neto J.R.C."/>
            <person name="da Silva M.D."/>
            <person name="Binneck E."/>
            <person name="de Melo N.F."/>
            <person name="da Silva R.H."/>
            <person name="de Melo A.L.T.M."/>
            <person name="Pandolfi V."/>
            <person name="Bustamante F.O."/>
            <person name="Brasileiro-Vidal A.C."/>
            <person name="Benko-Iseppon A.M."/>
        </authorList>
    </citation>
    <scope>NUCLEOTIDE SEQUENCE [LARGE SCALE GENOMIC DNA]</scope>
    <source>
        <tissue evidence="1">Leaves</tissue>
    </source>
</reference>
<evidence type="ECO:0000313" key="1">
    <source>
        <dbReference type="EMBL" id="MED6143724.1"/>
    </source>
</evidence>
<dbReference type="InterPro" id="IPR036875">
    <property type="entry name" value="Znf_CCHC_sf"/>
</dbReference>
<keyword evidence="2" id="KW-1185">Reference proteome</keyword>
<evidence type="ECO:0000313" key="2">
    <source>
        <dbReference type="Proteomes" id="UP001341840"/>
    </source>
</evidence>
<comment type="caution">
    <text evidence="1">The sequence shown here is derived from an EMBL/GenBank/DDBJ whole genome shotgun (WGS) entry which is preliminary data.</text>
</comment>
<dbReference type="SUPFAM" id="SSF57756">
    <property type="entry name" value="Retrovirus zinc finger-like domains"/>
    <property type="match status" value="1"/>
</dbReference>